<name>A0ABV0BE85_9SPHN</name>
<proteinExistence type="predicted"/>
<evidence type="ECO:0000313" key="2">
    <source>
        <dbReference type="Proteomes" id="UP001427805"/>
    </source>
</evidence>
<dbReference type="InterPro" id="IPR039513">
    <property type="entry name" value="PL-6"/>
</dbReference>
<dbReference type="SUPFAM" id="SSF51126">
    <property type="entry name" value="Pectin lyase-like"/>
    <property type="match status" value="2"/>
</dbReference>
<dbReference type="Proteomes" id="UP001427805">
    <property type="component" value="Unassembled WGS sequence"/>
</dbReference>
<dbReference type="GO" id="GO:0016829">
    <property type="term" value="F:lyase activity"/>
    <property type="evidence" value="ECO:0007669"/>
    <property type="project" value="UniProtKB-KW"/>
</dbReference>
<dbReference type="Pfam" id="PF14592">
    <property type="entry name" value="Chondroitinas_B"/>
    <property type="match status" value="1"/>
</dbReference>
<dbReference type="RefSeq" id="WP_346247410.1">
    <property type="nucleotide sequence ID" value="NZ_JBDIZK010000008.1"/>
</dbReference>
<dbReference type="Gene3D" id="2.160.20.10">
    <property type="entry name" value="Single-stranded right-handed beta-helix, Pectin lyase-like"/>
    <property type="match status" value="2"/>
</dbReference>
<comment type="caution">
    <text evidence="1">The sequence shown here is derived from an EMBL/GenBank/DDBJ whole genome shotgun (WGS) entry which is preliminary data.</text>
</comment>
<keyword evidence="2" id="KW-1185">Reference proteome</keyword>
<dbReference type="InterPro" id="IPR011050">
    <property type="entry name" value="Pectin_lyase_fold/virulence"/>
</dbReference>
<sequence length="728" mass="77470">MRGIRFIAFGLIAAAATPSQAREWLVRDQSEYVAAASKVAPGDRILLANGEWKDFQIRLTGQGRSDAPIRLAAQTPGRVVLTGASNLKLSGRHLEVSGLVFRNGQSPDGEVVSFRTSSKAWADDSRVTAIVIDRFNQPDRRRQDNWVAIYGRGNRVDHSHFEGKANAGAMLVVVRQKGMPLDNRARIDHNYFGPRPPLGSNGGETIRIGTSTESGSDSMTVVEDNLFERCDGEVEIVSVKSGGNVIRRNLFLESQGSVVLRHGSGNRVEDNVFLGRGAPHTGGIRVINERQVIRSNYLEGLTGSNFTSAIAVMNGVPNSPVNRYMPVHDAAIERNTIIDVMRVTIGAGADAERSQAPREVRIAGNLISGLRGKDPVRIEADASGVLFEGNMLAGKASAVAGIAARDVALERAANGLLYPKDRTLAVGASRDLQPTAREAVGVAWYAKPAGQAIRFEGGRTRVARPGISLGDAVARAAAGDTVRLAGRYIVAQPIVVDRPITLSARPGNATIRMTGKTLFQLEDGGALRLEGIAVDGGAAPEGSAVIRASARPMLSNYRVRIAQGRISNLAGDVIAATPATLAAAIEIEDSDFDRIDGAVVAGHAETGSDGLYSAEQVTIAGSRFSRVGMVADLHRGGTDESTFGPRFSMTGSTVTDGGAVLLSGVQQTDIRGNRFVRSKGVQVVHSVGDPDTRIQRNRFADTPLPSVRELHYRGPARALLADNLEEPS</sequence>
<dbReference type="InterPro" id="IPR012334">
    <property type="entry name" value="Pectin_lyas_fold"/>
</dbReference>
<dbReference type="CDD" id="cd14251">
    <property type="entry name" value="PL-6"/>
    <property type="match status" value="1"/>
</dbReference>
<evidence type="ECO:0000313" key="1">
    <source>
        <dbReference type="EMBL" id="MEN3748390.1"/>
    </source>
</evidence>
<keyword evidence="1" id="KW-0456">Lyase</keyword>
<accession>A0ABV0BE85</accession>
<reference evidence="1 2" key="1">
    <citation type="submission" date="2024-05" db="EMBL/GenBank/DDBJ databases">
        <title>Sphingomonas sp. HF-S3 16S ribosomal RNA gene Genome sequencing and assembly.</title>
        <authorList>
            <person name="Lee H."/>
        </authorList>
    </citation>
    <scope>NUCLEOTIDE SEQUENCE [LARGE SCALE GENOMIC DNA]</scope>
    <source>
        <strain evidence="1 2">HF-S3</strain>
    </source>
</reference>
<protein>
    <submittedName>
        <fullName evidence="1">Polysaccharide lyase 6 family protein</fullName>
    </submittedName>
</protein>
<dbReference type="EMBL" id="JBDIZK010000008">
    <property type="protein sequence ID" value="MEN3748390.1"/>
    <property type="molecule type" value="Genomic_DNA"/>
</dbReference>
<gene>
    <name evidence="1" type="ORF">TPR58_14540</name>
</gene>
<organism evidence="1 2">
    <name type="scientific">Sphingomonas rustica</name>
    <dbReference type="NCBI Taxonomy" id="3103142"/>
    <lineage>
        <taxon>Bacteria</taxon>
        <taxon>Pseudomonadati</taxon>
        <taxon>Pseudomonadota</taxon>
        <taxon>Alphaproteobacteria</taxon>
        <taxon>Sphingomonadales</taxon>
        <taxon>Sphingomonadaceae</taxon>
        <taxon>Sphingomonas</taxon>
    </lineage>
</organism>